<dbReference type="SUPFAM" id="SSF140612">
    <property type="entry name" value="EB1 dimerisation domain-like"/>
    <property type="match status" value="1"/>
</dbReference>
<keyword evidence="14" id="KW-1185">Reference proteome</keyword>
<accession>A0AA38HAV0</accession>
<gene>
    <name evidence="13" type="ORF">MKK02DRAFT_31511</name>
</gene>
<dbReference type="InterPro" id="IPR036872">
    <property type="entry name" value="CH_dom_sf"/>
</dbReference>
<comment type="subcellular location">
    <subcellularLocation>
        <location evidence="1">Cytoplasm</location>
        <location evidence="1">Cytoskeleton</location>
    </subcellularLocation>
</comment>
<feature type="domain" description="Calponin-homology (CH)" evidence="11">
    <location>
        <begin position="6"/>
        <end position="109"/>
    </location>
</feature>
<evidence type="ECO:0000256" key="2">
    <source>
        <dbReference type="ARBA" id="ARBA00010729"/>
    </source>
</evidence>
<dbReference type="Gene3D" id="1.10.418.10">
    <property type="entry name" value="Calponin-like domain"/>
    <property type="match status" value="1"/>
</dbReference>
<evidence type="ECO:0000313" key="14">
    <source>
        <dbReference type="Proteomes" id="UP001164286"/>
    </source>
</evidence>
<dbReference type="PROSITE" id="PS50021">
    <property type="entry name" value="CH"/>
    <property type="match status" value="1"/>
</dbReference>
<evidence type="ECO:0000259" key="12">
    <source>
        <dbReference type="PROSITE" id="PS51230"/>
    </source>
</evidence>
<keyword evidence="7" id="KW-0206">Cytoskeleton</keyword>
<proteinExistence type="inferred from homology"/>
<dbReference type="InterPro" id="IPR001715">
    <property type="entry name" value="CH_dom"/>
</dbReference>
<dbReference type="PROSITE" id="PS51230">
    <property type="entry name" value="EB1_C"/>
    <property type="match status" value="1"/>
</dbReference>
<dbReference type="GO" id="GO:0035371">
    <property type="term" value="C:microtubule plus-end"/>
    <property type="evidence" value="ECO:0007669"/>
    <property type="project" value="UniProtKB-ARBA"/>
</dbReference>
<dbReference type="AlphaFoldDB" id="A0AA38HAV0"/>
<dbReference type="GeneID" id="77727518"/>
<dbReference type="RefSeq" id="XP_052947759.1">
    <property type="nucleotide sequence ID" value="XM_053088313.1"/>
</dbReference>
<dbReference type="SUPFAM" id="SSF47576">
    <property type="entry name" value="Calponin-homology domain, CH-domain"/>
    <property type="match status" value="1"/>
</dbReference>
<dbReference type="EMBL" id="JAKWFO010000003">
    <property type="protein sequence ID" value="KAI9637982.1"/>
    <property type="molecule type" value="Genomic_DNA"/>
</dbReference>
<comment type="similarity">
    <text evidence="2">Belongs to the MAPRE family.</text>
</comment>
<evidence type="ECO:0000256" key="3">
    <source>
        <dbReference type="ARBA" id="ARBA00022490"/>
    </source>
</evidence>
<keyword evidence="6" id="KW-0498">Mitosis</keyword>
<feature type="domain" description="EB1 C-terminal" evidence="12">
    <location>
        <begin position="157"/>
        <end position="233"/>
    </location>
</feature>
<dbReference type="GO" id="GO:0051010">
    <property type="term" value="F:microtubule plus-end binding"/>
    <property type="evidence" value="ECO:0007669"/>
    <property type="project" value="UniProtKB-ARBA"/>
</dbReference>
<dbReference type="GO" id="GO:0035372">
    <property type="term" value="P:protein localization to microtubule"/>
    <property type="evidence" value="ECO:0007669"/>
    <property type="project" value="UniProtKB-ARBA"/>
</dbReference>
<dbReference type="InterPro" id="IPR027328">
    <property type="entry name" value="MAPRE"/>
</dbReference>
<evidence type="ECO:0000256" key="10">
    <source>
        <dbReference type="SAM" id="MobiDB-lite"/>
    </source>
</evidence>
<evidence type="ECO:0000313" key="13">
    <source>
        <dbReference type="EMBL" id="KAI9637982.1"/>
    </source>
</evidence>
<evidence type="ECO:0000259" key="11">
    <source>
        <dbReference type="PROSITE" id="PS50021"/>
    </source>
</evidence>
<keyword evidence="8" id="KW-0131">Cell cycle</keyword>
<dbReference type="InterPro" id="IPR036133">
    <property type="entry name" value="EB1_C_sf"/>
</dbReference>
<evidence type="ECO:0000256" key="7">
    <source>
        <dbReference type="ARBA" id="ARBA00023212"/>
    </source>
</evidence>
<reference evidence="13" key="1">
    <citation type="journal article" date="2022" name="G3 (Bethesda)">
        <title>High quality genome of the basidiomycete yeast Dioszegia hungarica PDD-24b-2 isolated from cloud water.</title>
        <authorList>
            <person name="Jarrige D."/>
            <person name="Haridas S."/>
            <person name="Bleykasten-Grosshans C."/>
            <person name="Joly M."/>
            <person name="Nadalig T."/>
            <person name="Sancelme M."/>
            <person name="Vuilleumier S."/>
            <person name="Grigoriev I.V."/>
            <person name="Amato P."/>
            <person name="Bringel F."/>
        </authorList>
    </citation>
    <scope>NUCLEOTIDE SEQUENCE</scope>
    <source>
        <strain evidence="13">PDD-24b-2</strain>
    </source>
</reference>
<evidence type="ECO:0000256" key="6">
    <source>
        <dbReference type="ARBA" id="ARBA00022776"/>
    </source>
</evidence>
<evidence type="ECO:0000256" key="4">
    <source>
        <dbReference type="ARBA" id="ARBA00022618"/>
    </source>
</evidence>
<organism evidence="13 14">
    <name type="scientific">Dioszegia hungarica</name>
    <dbReference type="NCBI Taxonomy" id="4972"/>
    <lineage>
        <taxon>Eukaryota</taxon>
        <taxon>Fungi</taxon>
        <taxon>Dikarya</taxon>
        <taxon>Basidiomycota</taxon>
        <taxon>Agaricomycotina</taxon>
        <taxon>Tremellomycetes</taxon>
        <taxon>Tremellales</taxon>
        <taxon>Bulleribasidiaceae</taxon>
        <taxon>Dioszegia</taxon>
    </lineage>
</organism>
<dbReference type="FunFam" id="1.10.418.10:FF:000028">
    <property type="entry name" value="RP/EB family microtubule-associated protein"/>
    <property type="match status" value="1"/>
</dbReference>
<protein>
    <submittedName>
        <fullName evidence="13">Calponin homology domain-containing protein</fullName>
    </submittedName>
</protein>
<dbReference type="GO" id="GO:0051301">
    <property type="term" value="P:cell division"/>
    <property type="evidence" value="ECO:0007669"/>
    <property type="project" value="UniProtKB-KW"/>
</dbReference>
<dbReference type="InterPro" id="IPR004953">
    <property type="entry name" value="EB1_C"/>
</dbReference>
<keyword evidence="3" id="KW-0963">Cytoplasm</keyword>
<dbReference type="GO" id="GO:0072686">
    <property type="term" value="C:mitotic spindle"/>
    <property type="evidence" value="ECO:0007669"/>
    <property type="project" value="UniProtKB-ARBA"/>
</dbReference>
<sequence>MSVYTGESRGELLLWLNSLLALDPPLTKVEQCGSGAIYCQVMDSILGNLPMSRVKFNARVEYEYLDNFKVLQQCFKRNGIDKPIPVDKLVKCKMQDNLEFLQWLKKYWDANHSGQMYDAAGRAGGQAVPTASGRTSARPNVNARAAASSGAGAGRAVSNTSMAQLQQMNAQVEEMQMLHEAAEKEKLFYFDKLRNIEMLVNARSAVDTLNDEEKDVLAKISEILYSTDDGFELPDDGLHHEEAEQEEETF</sequence>
<feature type="region of interest" description="Disordered" evidence="10">
    <location>
        <begin position="231"/>
        <end position="250"/>
    </location>
</feature>
<keyword evidence="5 9" id="KW-0493">Microtubule</keyword>
<name>A0AA38HAV0_9TREE</name>
<dbReference type="PANTHER" id="PTHR10623">
    <property type="entry name" value="MICROTUBULE-ASSOCIATED PROTEIN RP/EB FAMILY MEMBER"/>
    <property type="match status" value="1"/>
</dbReference>
<evidence type="ECO:0000256" key="5">
    <source>
        <dbReference type="ARBA" id="ARBA00022701"/>
    </source>
</evidence>
<evidence type="ECO:0000256" key="1">
    <source>
        <dbReference type="ARBA" id="ARBA00004245"/>
    </source>
</evidence>
<dbReference type="Proteomes" id="UP001164286">
    <property type="component" value="Unassembled WGS sequence"/>
</dbReference>
<dbReference type="Pfam" id="PF03271">
    <property type="entry name" value="EB1"/>
    <property type="match status" value="1"/>
</dbReference>
<keyword evidence="4" id="KW-0132">Cell division</keyword>
<dbReference type="Pfam" id="PF00307">
    <property type="entry name" value="CH"/>
    <property type="match status" value="1"/>
</dbReference>
<evidence type="ECO:0000256" key="8">
    <source>
        <dbReference type="ARBA" id="ARBA00023306"/>
    </source>
</evidence>
<dbReference type="GO" id="GO:0030473">
    <property type="term" value="P:nuclear migration along microtubule"/>
    <property type="evidence" value="ECO:0007669"/>
    <property type="project" value="UniProtKB-ARBA"/>
</dbReference>
<evidence type="ECO:0000256" key="9">
    <source>
        <dbReference type="PROSITE-ProRule" id="PRU00576"/>
    </source>
</evidence>
<dbReference type="Gene3D" id="1.20.5.1430">
    <property type="match status" value="1"/>
</dbReference>
<dbReference type="GO" id="GO:0051233">
    <property type="term" value="C:spindle midzone"/>
    <property type="evidence" value="ECO:0007669"/>
    <property type="project" value="UniProtKB-ARBA"/>
</dbReference>
<comment type="caution">
    <text evidence="13">The sequence shown here is derived from an EMBL/GenBank/DDBJ whole genome shotgun (WGS) entry which is preliminary data.</text>
</comment>